<evidence type="ECO:0000256" key="1">
    <source>
        <dbReference type="SAM" id="MobiDB-lite"/>
    </source>
</evidence>
<gene>
    <name evidence="3" type="ORF">MICPUCDRAFT_49347</name>
</gene>
<dbReference type="InterPro" id="IPR054722">
    <property type="entry name" value="PolX-like_BBD"/>
</dbReference>
<feature type="domain" description="Retrovirus-related Pol polyprotein from transposon TNT 1-94-like beta-barrel" evidence="2">
    <location>
        <begin position="138"/>
        <end position="219"/>
    </location>
</feature>
<dbReference type="OrthoDB" id="1300022at2759"/>
<feature type="region of interest" description="Disordered" evidence="1">
    <location>
        <begin position="1"/>
        <end position="26"/>
    </location>
</feature>
<evidence type="ECO:0000259" key="2">
    <source>
        <dbReference type="Pfam" id="PF22936"/>
    </source>
</evidence>
<organism evidence="4">
    <name type="scientific">Micromonas pusilla (strain CCMP1545)</name>
    <name type="common">Picoplanktonic green alga</name>
    <dbReference type="NCBI Taxonomy" id="564608"/>
    <lineage>
        <taxon>Eukaryota</taxon>
        <taxon>Viridiplantae</taxon>
        <taxon>Chlorophyta</taxon>
        <taxon>Mamiellophyceae</taxon>
        <taxon>Mamiellales</taxon>
        <taxon>Mamiellaceae</taxon>
        <taxon>Micromonas</taxon>
    </lineage>
</organism>
<evidence type="ECO:0000313" key="3">
    <source>
        <dbReference type="EMBL" id="EEH50940.1"/>
    </source>
</evidence>
<dbReference type="AlphaFoldDB" id="C1NAH7"/>
<dbReference type="RefSeq" id="XP_003064960.1">
    <property type="nucleotide sequence ID" value="XM_003064914.1"/>
</dbReference>
<dbReference type="Pfam" id="PF22936">
    <property type="entry name" value="Pol_BBD"/>
    <property type="match status" value="1"/>
</dbReference>
<sequence>MKAARAATAKANAKHSVAAAAADTPAPPVPVADDAIAAAAAPARALYNGLDVCGLAVASPQLDLATSDDDDDDAESISDDASLATDVPVTVAAATPAAQHVPYDVHALAVTPRRPLLLGAAARRASRVSTVRRVHRFALDSGAAVHVANDRGMFNTYKPERIAINPVAPVQMFAHGSGTVRVLISTDNDVDFELELTEVLHIPEQPFNLISLSRLEDAGWRANFETRQLTLSGSRVNGSIDRINGLY</sequence>
<name>C1NAH7_MICPC</name>
<reference evidence="3 4" key="1">
    <citation type="journal article" date="2009" name="Science">
        <title>Green evolution and dynamic adaptations revealed by genomes of the marine picoeukaryotes Micromonas.</title>
        <authorList>
            <person name="Worden A.Z."/>
            <person name="Lee J.H."/>
            <person name="Mock T."/>
            <person name="Rouze P."/>
            <person name="Simmons M.P."/>
            <person name="Aerts A.L."/>
            <person name="Allen A.E."/>
            <person name="Cuvelier M.L."/>
            <person name="Derelle E."/>
            <person name="Everett M.V."/>
            <person name="Foulon E."/>
            <person name="Grimwood J."/>
            <person name="Gundlach H."/>
            <person name="Henrissat B."/>
            <person name="Napoli C."/>
            <person name="McDonald S.M."/>
            <person name="Parker M.S."/>
            <person name="Rombauts S."/>
            <person name="Salamov A."/>
            <person name="Von Dassow P."/>
            <person name="Badger J.H."/>
            <person name="Coutinho P.M."/>
            <person name="Demir E."/>
            <person name="Dubchak I."/>
            <person name="Gentemann C."/>
            <person name="Eikrem W."/>
            <person name="Gready J.E."/>
            <person name="John U."/>
            <person name="Lanier W."/>
            <person name="Lindquist E.A."/>
            <person name="Lucas S."/>
            <person name="Mayer K.F."/>
            <person name="Moreau H."/>
            <person name="Not F."/>
            <person name="Otillar R."/>
            <person name="Panaud O."/>
            <person name="Pangilinan J."/>
            <person name="Paulsen I."/>
            <person name="Piegu B."/>
            <person name="Poliakov A."/>
            <person name="Robbens S."/>
            <person name="Schmutz J."/>
            <person name="Toulza E."/>
            <person name="Wyss T."/>
            <person name="Zelensky A."/>
            <person name="Zhou K."/>
            <person name="Armbrust E.V."/>
            <person name="Bhattacharya D."/>
            <person name="Goodenough U.W."/>
            <person name="Van de Peer Y."/>
            <person name="Grigoriev I.V."/>
        </authorList>
    </citation>
    <scope>NUCLEOTIDE SEQUENCE [LARGE SCALE GENOMIC DNA]</scope>
    <source>
        <strain evidence="3 4">CCMP1545</strain>
    </source>
</reference>
<protein>
    <submittedName>
        <fullName evidence="3">Predicted protein</fullName>
    </submittedName>
</protein>
<dbReference type="KEGG" id="mpp:MICPUCDRAFT_49347"/>
<evidence type="ECO:0000313" key="4">
    <source>
        <dbReference type="Proteomes" id="UP000001876"/>
    </source>
</evidence>
<dbReference type="EMBL" id="GG663753">
    <property type="protein sequence ID" value="EEH50940.1"/>
    <property type="molecule type" value="Genomic_DNA"/>
</dbReference>
<dbReference type="Proteomes" id="UP000001876">
    <property type="component" value="Unassembled WGS sequence"/>
</dbReference>
<keyword evidence="4" id="KW-1185">Reference proteome</keyword>
<proteinExistence type="predicted"/>
<dbReference type="GeneID" id="9690353"/>
<accession>C1NAH7</accession>
<feature type="compositionally biased region" description="Low complexity" evidence="1">
    <location>
        <begin position="1"/>
        <end position="24"/>
    </location>
</feature>